<dbReference type="SUPFAM" id="SSF103473">
    <property type="entry name" value="MFS general substrate transporter"/>
    <property type="match status" value="1"/>
</dbReference>
<dbReference type="Pfam" id="PF07690">
    <property type="entry name" value="MFS_1"/>
    <property type="match status" value="1"/>
</dbReference>
<protein>
    <submittedName>
        <fullName evidence="7">MFS transporter</fullName>
    </submittedName>
</protein>
<keyword evidence="8" id="KW-1185">Reference proteome</keyword>
<dbReference type="GO" id="GO:0046943">
    <property type="term" value="F:carboxylic acid transmembrane transporter activity"/>
    <property type="evidence" value="ECO:0007669"/>
    <property type="project" value="TreeGrafter"/>
</dbReference>
<feature type="transmembrane region" description="Helical" evidence="5">
    <location>
        <begin position="26"/>
        <end position="50"/>
    </location>
</feature>
<keyword evidence="2 5" id="KW-0812">Transmembrane</keyword>
<dbReference type="AlphaFoldDB" id="A0A518RJU0"/>
<feature type="transmembrane region" description="Helical" evidence="5">
    <location>
        <begin position="328"/>
        <end position="347"/>
    </location>
</feature>
<evidence type="ECO:0000259" key="6">
    <source>
        <dbReference type="PROSITE" id="PS50850"/>
    </source>
</evidence>
<feature type="transmembrane region" description="Helical" evidence="5">
    <location>
        <begin position="294"/>
        <end position="316"/>
    </location>
</feature>
<dbReference type="PANTHER" id="PTHR23508:SF10">
    <property type="entry name" value="CARBOXYLIC ACID TRANSPORTER PROTEIN HOMOLOG"/>
    <property type="match status" value="1"/>
</dbReference>
<reference evidence="7 8" key="1">
    <citation type="submission" date="2019-07" db="EMBL/GenBank/DDBJ databases">
        <title>Sphingomonas alkalisoli sp. nov., isolated from rhizosphere soil of Suaedae salsa.</title>
        <authorList>
            <person name="Zhang H."/>
            <person name="Xu L."/>
            <person name="Zhang J.-X."/>
            <person name="Sun J.-Q."/>
        </authorList>
    </citation>
    <scope>NUCLEOTIDE SEQUENCE [LARGE SCALE GENOMIC DNA]</scope>
    <source>
        <strain evidence="7 8">XS-10</strain>
    </source>
</reference>
<dbReference type="KEGG" id="ssua:FPZ54_17875"/>
<evidence type="ECO:0000256" key="1">
    <source>
        <dbReference type="ARBA" id="ARBA00004141"/>
    </source>
</evidence>
<keyword evidence="3 5" id="KW-1133">Transmembrane helix</keyword>
<dbReference type="Proteomes" id="UP000318055">
    <property type="component" value="Chromosome"/>
</dbReference>
<evidence type="ECO:0000256" key="3">
    <source>
        <dbReference type="ARBA" id="ARBA00022989"/>
    </source>
</evidence>
<dbReference type="InterPro" id="IPR020846">
    <property type="entry name" value="MFS_dom"/>
</dbReference>
<keyword evidence="4 5" id="KW-0472">Membrane</keyword>
<dbReference type="Gene3D" id="1.20.1250.20">
    <property type="entry name" value="MFS general substrate transporter like domains"/>
    <property type="match status" value="1"/>
</dbReference>
<dbReference type="OrthoDB" id="9800416at2"/>
<organism evidence="7 8">
    <name type="scientific">Sphingomonas suaedae</name>
    <dbReference type="NCBI Taxonomy" id="2599297"/>
    <lineage>
        <taxon>Bacteria</taxon>
        <taxon>Pseudomonadati</taxon>
        <taxon>Pseudomonadota</taxon>
        <taxon>Alphaproteobacteria</taxon>
        <taxon>Sphingomonadales</taxon>
        <taxon>Sphingomonadaceae</taxon>
        <taxon>Sphingomonas</taxon>
    </lineage>
</organism>
<dbReference type="PROSITE" id="PS50850">
    <property type="entry name" value="MFS"/>
    <property type="match status" value="1"/>
</dbReference>
<feature type="transmembrane region" description="Helical" evidence="5">
    <location>
        <begin position="389"/>
        <end position="409"/>
    </location>
</feature>
<proteinExistence type="predicted"/>
<feature type="transmembrane region" description="Helical" evidence="5">
    <location>
        <begin position="264"/>
        <end position="282"/>
    </location>
</feature>
<gene>
    <name evidence="7" type="ORF">FPZ54_17875</name>
</gene>
<feature type="transmembrane region" description="Helical" evidence="5">
    <location>
        <begin position="152"/>
        <end position="170"/>
    </location>
</feature>
<feature type="transmembrane region" description="Helical" evidence="5">
    <location>
        <begin position="415"/>
        <end position="437"/>
    </location>
</feature>
<dbReference type="PANTHER" id="PTHR23508">
    <property type="entry name" value="CARBOXYLIC ACID TRANSPORTER PROTEIN HOMOLOG"/>
    <property type="match status" value="1"/>
</dbReference>
<feature type="transmembrane region" description="Helical" evidence="5">
    <location>
        <begin position="94"/>
        <end position="111"/>
    </location>
</feature>
<comment type="subcellular location">
    <subcellularLocation>
        <location evidence="1">Membrane</location>
        <topology evidence="1">Multi-pass membrane protein</topology>
    </subcellularLocation>
</comment>
<feature type="transmembrane region" description="Helical" evidence="5">
    <location>
        <begin position="117"/>
        <end position="140"/>
    </location>
</feature>
<evidence type="ECO:0000313" key="7">
    <source>
        <dbReference type="EMBL" id="QDX27689.1"/>
    </source>
</evidence>
<feature type="transmembrane region" description="Helical" evidence="5">
    <location>
        <begin position="62"/>
        <end position="82"/>
    </location>
</feature>
<evidence type="ECO:0000256" key="4">
    <source>
        <dbReference type="ARBA" id="ARBA00023136"/>
    </source>
</evidence>
<dbReference type="InterPro" id="IPR036259">
    <property type="entry name" value="MFS_trans_sf"/>
</dbReference>
<evidence type="ECO:0000256" key="5">
    <source>
        <dbReference type="SAM" id="Phobius"/>
    </source>
</evidence>
<accession>A0A518RJU0</accession>
<sequence>MQMATTGRAIDVDSFLDGLKFNRFHLTVLILCTILTAIDGYELYIVGWVLPDLARDFGVSRTAITSAMVAQQVGMLLGAFVIPPLADRIGRPRLLFFCYTGMALSAFAILFTSSLLPFAICRFIAGFCGTAMIPILVSLASETAPQRLRSTMSTITVSGTMIGALLGALMQGFVLEPFGWRGGFWIAVALPTIMLPFIYFLLPESLRSLAARNPGDPKIQTLARKMDPTREEPVLLVAPPKPERAAGAVLFGDVLGPDQRMKTFLMWAITISSFVFITAGVWKTTIFKDVVGLPWSQVALINGVNTVAGFIGMLTIGFFIDRFGFKRVMVSTFLLAAAFSVLIGLTAPTIGMFVAVAFMAMFQHGGQASIPALAAALYPPRSRATGIGWAYGAARVASIFAPLFGAFVLGEGFGAITIFALLGVPLASAGIFTFWLMSLKGAPKPVRAGHGH</sequence>
<dbReference type="EMBL" id="CP042239">
    <property type="protein sequence ID" value="QDX27689.1"/>
    <property type="molecule type" value="Genomic_DNA"/>
</dbReference>
<dbReference type="GO" id="GO:0005886">
    <property type="term" value="C:plasma membrane"/>
    <property type="evidence" value="ECO:0007669"/>
    <property type="project" value="TreeGrafter"/>
</dbReference>
<feature type="transmembrane region" description="Helical" evidence="5">
    <location>
        <begin position="182"/>
        <end position="202"/>
    </location>
</feature>
<evidence type="ECO:0000313" key="8">
    <source>
        <dbReference type="Proteomes" id="UP000318055"/>
    </source>
</evidence>
<evidence type="ECO:0000256" key="2">
    <source>
        <dbReference type="ARBA" id="ARBA00022692"/>
    </source>
</evidence>
<dbReference type="InterPro" id="IPR011701">
    <property type="entry name" value="MFS"/>
</dbReference>
<feature type="domain" description="Major facilitator superfamily (MFS) profile" evidence="6">
    <location>
        <begin position="28"/>
        <end position="441"/>
    </location>
</feature>
<name>A0A518RJU0_9SPHN</name>